<dbReference type="GO" id="GO:0003676">
    <property type="term" value="F:nucleic acid binding"/>
    <property type="evidence" value="ECO:0007669"/>
    <property type="project" value="InterPro"/>
</dbReference>
<dbReference type="AlphaFoldDB" id="A0A427A7B0"/>
<gene>
    <name evidence="2" type="ORF">B296_00034819</name>
</gene>
<dbReference type="EMBL" id="AMZH03003502">
    <property type="protein sequence ID" value="RRT72132.1"/>
    <property type="molecule type" value="Genomic_DNA"/>
</dbReference>
<name>A0A427A7B0_ENSVE</name>
<feature type="region of interest" description="Disordered" evidence="1">
    <location>
        <begin position="1"/>
        <end position="34"/>
    </location>
</feature>
<sequence length="130" mass="13706">MIPPINQGNTLRGVSSDVSPGTASRSYNTAQTGGFIGSPYPTLPGLQYPLSYPTTARHLGYSHVSGHPVNMKANLTTPSGPSTTSGGQIEAAQAAISVMNGFQLGGKKLKVQLKKENKVNLVDGEIRLRR</sequence>
<organism evidence="2 3">
    <name type="scientific">Ensete ventricosum</name>
    <name type="common">Abyssinian banana</name>
    <name type="synonym">Musa ensete</name>
    <dbReference type="NCBI Taxonomy" id="4639"/>
    <lineage>
        <taxon>Eukaryota</taxon>
        <taxon>Viridiplantae</taxon>
        <taxon>Streptophyta</taxon>
        <taxon>Embryophyta</taxon>
        <taxon>Tracheophyta</taxon>
        <taxon>Spermatophyta</taxon>
        <taxon>Magnoliopsida</taxon>
        <taxon>Liliopsida</taxon>
        <taxon>Zingiberales</taxon>
        <taxon>Musaceae</taxon>
        <taxon>Ensete</taxon>
    </lineage>
</organism>
<dbReference type="Proteomes" id="UP000287651">
    <property type="component" value="Unassembled WGS sequence"/>
</dbReference>
<proteinExistence type="predicted"/>
<dbReference type="InterPro" id="IPR035979">
    <property type="entry name" value="RBD_domain_sf"/>
</dbReference>
<reference evidence="2 3" key="1">
    <citation type="journal article" date="2014" name="Agronomy (Basel)">
        <title>A Draft Genome Sequence for Ensete ventricosum, the Drought-Tolerant Tree Against Hunger.</title>
        <authorList>
            <person name="Harrison J."/>
            <person name="Moore K.A."/>
            <person name="Paszkiewicz K."/>
            <person name="Jones T."/>
            <person name="Grant M."/>
            <person name="Ambacheew D."/>
            <person name="Muzemil S."/>
            <person name="Studholme D.J."/>
        </authorList>
    </citation>
    <scope>NUCLEOTIDE SEQUENCE [LARGE SCALE GENOMIC DNA]</scope>
</reference>
<dbReference type="InterPro" id="IPR012677">
    <property type="entry name" value="Nucleotide-bd_a/b_plait_sf"/>
</dbReference>
<evidence type="ECO:0000256" key="1">
    <source>
        <dbReference type="SAM" id="MobiDB-lite"/>
    </source>
</evidence>
<accession>A0A427A7B0</accession>
<dbReference type="Gene3D" id="3.30.70.330">
    <property type="match status" value="1"/>
</dbReference>
<comment type="caution">
    <text evidence="2">The sequence shown here is derived from an EMBL/GenBank/DDBJ whole genome shotgun (WGS) entry which is preliminary data.</text>
</comment>
<feature type="compositionally biased region" description="Polar residues" evidence="1">
    <location>
        <begin position="1"/>
        <end position="32"/>
    </location>
</feature>
<dbReference type="SUPFAM" id="SSF54928">
    <property type="entry name" value="RNA-binding domain, RBD"/>
    <property type="match status" value="1"/>
</dbReference>
<evidence type="ECO:0000313" key="3">
    <source>
        <dbReference type="Proteomes" id="UP000287651"/>
    </source>
</evidence>
<evidence type="ECO:0000313" key="2">
    <source>
        <dbReference type="EMBL" id="RRT72132.1"/>
    </source>
</evidence>
<protein>
    <submittedName>
        <fullName evidence="2">Uncharacterized protein</fullName>
    </submittedName>
</protein>